<dbReference type="Proteomes" id="UP001501447">
    <property type="component" value="Unassembled WGS sequence"/>
</dbReference>
<dbReference type="SUPFAM" id="SSF53383">
    <property type="entry name" value="PLP-dependent transferases"/>
    <property type="match status" value="1"/>
</dbReference>
<dbReference type="PANTHER" id="PTHR43525">
    <property type="entry name" value="PROTEIN MALY"/>
    <property type="match status" value="1"/>
</dbReference>
<dbReference type="Pfam" id="PF00155">
    <property type="entry name" value="Aminotran_1_2"/>
    <property type="match status" value="1"/>
</dbReference>
<gene>
    <name evidence="8" type="ORF">GCM10009863_06840</name>
</gene>
<evidence type="ECO:0000256" key="6">
    <source>
        <dbReference type="SAM" id="MobiDB-lite"/>
    </source>
</evidence>
<organism evidence="8 9">
    <name type="scientific">Streptomyces axinellae</name>
    <dbReference type="NCBI Taxonomy" id="552788"/>
    <lineage>
        <taxon>Bacteria</taxon>
        <taxon>Bacillati</taxon>
        <taxon>Actinomycetota</taxon>
        <taxon>Actinomycetes</taxon>
        <taxon>Kitasatosporales</taxon>
        <taxon>Streptomycetaceae</taxon>
        <taxon>Streptomyces</taxon>
    </lineage>
</organism>
<dbReference type="EC" id="4.4.1.13" evidence="2"/>
<evidence type="ECO:0000256" key="2">
    <source>
        <dbReference type="ARBA" id="ARBA00012224"/>
    </source>
</evidence>
<dbReference type="CDD" id="cd00609">
    <property type="entry name" value="AAT_like"/>
    <property type="match status" value="1"/>
</dbReference>
<reference evidence="8 9" key="1">
    <citation type="journal article" date="2019" name="Int. J. Syst. Evol. Microbiol.">
        <title>The Global Catalogue of Microorganisms (GCM) 10K type strain sequencing project: providing services to taxonomists for standard genome sequencing and annotation.</title>
        <authorList>
            <consortium name="The Broad Institute Genomics Platform"/>
            <consortium name="The Broad Institute Genome Sequencing Center for Infectious Disease"/>
            <person name="Wu L."/>
            <person name="Ma J."/>
        </authorList>
    </citation>
    <scope>NUCLEOTIDE SEQUENCE [LARGE SCALE GENOMIC DNA]</scope>
    <source>
        <strain evidence="8 9">JCM 16373</strain>
    </source>
</reference>
<feature type="region of interest" description="Disordered" evidence="6">
    <location>
        <begin position="1"/>
        <end position="25"/>
    </location>
</feature>
<comment type="caution">
    <text evidence="8">The sequence shown here is derived from an EMBL/GenBank/DDBJ whole genome shotgun (WGS) entry which is preliminary data.</text>
</comment>
<dbReference type="EMBL" id="BAAARJ010000002">
    <property type="protein sequence ID" value="GAA2596160.1"/>
    <property type="molecule type" value="Genomic_DNA"/>
</dbReference>
<evidence type="ECO:0000313" key="8">
    <source>
        <dbReference type="EMBL" id="GAA2596160.1"/>
    </source>
</evidence>
<dbReference type="Gene3D" id="3.40.640.10">
    <property type="entry name" value="Type I PLP-dependent aspartate aminotransferase-like (Major domain)"/>
    <property type="match status" value="1"/>
</dbReference>
<dbReference type="InterPro" id="IPR015422">
    <property type="entry name" value="PyrdxlP-dep_Trfase_small"/>
</dbReference>
<comment type="similarity">
    <text evidence="5">Belongs to the class-II pyridoxal-phosphate-dependent aminotransferase family. MalY/PatB cystathionine beta-lyase subfamily.</text>
</comment>
<evidence type="ECO:0000256" key="5">
    <source>
        <dbReference type="ARBA" id="ARBA00037974"/>
    </source>
</evidence>
<evidence type="ECO:0000313" key="9">
    <source>
        <dbReference type="Proteomes" id="UP001501447"/>
    </source>
</evidence>
<dbReference type="InterPro" id="IPR015421">
    <property type="entry name" value="PyrdxlP-dep_Trfase_major"/>
</dbReference>
<feature type="domain" description="Aminotransferase class I/classII large" evidence="7">
    <location>
        <begin position="46"/>
        <end position="394"/>
    </location>
</feature>
<dbReference type="InterPro" id="IPR004839">
    <property type="entry name" value="Aminotransferase_I/II_large"/>
</dbReference>
<dbReference type="GO" id="GO:0008483">
    <property type="term" value="F:transaminase activity"/>
    <property type="evidence" value="ECO:0007669"/>
    <property type="project" value="UniProtKB-KW"/>
</dbReference>
<protein>
    <recommendedName>
        <fullName evidence="2">cysteine-S-conjugate beta-lyase</fullName>
        <ecNumber evidence="2">4.4.1.13</ecNumber>
    </recommendedName>
</protein>
<name>A0ABN3PUI3_9ACTN</name>
<keyword evidence="8" id="KW-0032">Aminotransferase</keyword>
<keyword evidence="4" id="KW-0456">Lyase</keyword>
<dbReference type="PANTHER" id="PTHR43525:SF2">
    <property type="entry name" value="CYSTATHIONINE BETA-LYASE-RELATED"/>
    <property type="match status" value="1"/>
</dbReference>
<evidence type="ECO:0000256" key="3">
    <source>
        <dbReference type="ARBA" id="ARBA00022898"/>
    </source>
</evidence>
<dbReference type="InterPro" id="IPR051798">
    <property type="entry name" value="Class-II_PLP-Dep_Aminotrans"/>
</dbReference>
<sequence>MRTTGMDDQADRDTPGGRPPNPLTRCTLEDLRRRTSAKWRAYDPDVLPLWVAEMDVPVAEPVAEAVQEALRRGDTGYPAGPDEYADALDGFARRRWDWEFPASRTALVPDVMLGVVEMLKLVTSPGDAVVVNAPVYTPFYQFVTHMDRRVVEAPLDAAGRLDPATLESAFTRATGGGRRAAYLLCSPHNPTGTVHTADELAQVAALAGAFGVRVVADEIHAPLVLPGARHVPYLSVPGGETGFSLMSASKAWNLAGLKAALAVAGSGAAEELAALPEEVSHGPSHVGIIAHAAALRHATGWLDSLLAGLADNRALLAELLARHLPEVRCIPGEGTFLAWLDCRGLGLGDDPAAAFLERGRVALNSGPAFGTGGAGHARLNLATSPEILREAVRRMASAV</sequence>
<evidence type="ECO:0000256" key="4">
    <source>
        <dbReference type="ARBA" id="ARBA00023239"/>
    </source>
</evidence>
<proteinExistence type="inferred from homology"/>
<dbReference type="Gene3D" id="3.90.1150.10">
    <property type="entry name" value="Aspartate Aminotransferase, domain 1"/>
    <property type="match status" value="1"/>
</dbReference>
<keyword evidence="9" id="KW-1185">Reference proteome</keyword>
<evidence type="ECO:0000259" key="7">
    <source>
        <dbReference type="Pfam" id="PF00155"/>
    </source>
</evidence>
<comment type="cofactor">
    <cofactor evidence="1">
        <name>pyridoxal 5'-phosphate</name>
        <dbReference type="ChEBI" id="CHEBI:597326"/>
    </cofactor>
</comment>
<keyword evidence="3" id="KW-0663">Pyridoxal phosphate</keyword>
<evidence type="ECO:0000256" key="1">
    <source>
        <dbReference type="ARBA" id="ARBA00001933"/>
    </source>
</evidence>
<dbReference type="InterPro" id="IPR015424">
    <property type="entry name" value="PyrdxlP-dep_Trfase"/>
</dbReference>
<keyword evidence="8" id="KW-0808">Transferase</keyword>
<accession>A0ABN3PUI3</accession>